<dbReference type="SUPFAM" id="SSF51726">
    <property type="entry name" value="UROD/MetE-like"/>
    <property type="match status" value="1"/>
</dbReference>
<evidence type="ECO:0000313" key="1">
    <source>
        <dbReference type="EMBL" id="KAJ9658917.1"/>
    </source>
</evidence>
<dbReference type="Gene3D" id="3.20.20.210">
    <property type="match status" value="1"/>
</dbReference>
<comment type="caution">
    <text evidence="1">The sequence shown here is derived from an EMBL/GenBank/DDBJ whole genome shotgun (WGS) entry which is preliminary data.</text>
</comment>
<organism evidence="1 2">
    <name type="scientific">Coniosporium apollinis</name>
    <dbReference type="NCBI Taxonomy" id="61459"/>
    <lineage>
        <taxon>Eukaryota</taxon>
        <taxon>Fungi</taxon>
        <taxon>Dikarya</taxon>
        <taxon>Ascomycota</taxon>
        <taxon>Pezizomycotina</taxon>
        <taxon>Dothideomycetes</taxon>
        <taxon>Dothideomycetes incertae sedis</taxon>
        <taxon>Coniosporium</taxon>
    </lineage>
</organism>
<name>A0ABQ9NMV0_9PEZI</name>
<dbReference type="EMBL" id="JAPDRL010000081">
    <property type="protein sequence ID" value="KAJ9658917.1"/>
    <property type="molecule type" value="Genomic_DNA"/>
</dbReference>
<sequence>MSAPPQQPCGVHMVGSVPLPSAEDVFRQVCEALPGRLRRITDGETGDRSQFCFFQRNVFAHTPTILVNFDGSPPKTPTRAEIEHIVKGMPRIDTGYDEHALSSYSTFRRLRAEGIVPGGIRFQVSLPTPINFVGSQIEPAFRPAVEPLYEEAVLRVLKRIEAETPRQDLAIQWDVAVEFGQLERVLFEPWFEPVKEGIFERLVRLGNAVDEGVEMGFHLCYGDIGHAHFKEPEDTSLLVEVATAILERVKRPVNWIHLPVPKNRDDPAYFAPLEKLKGLLGQTELYLGLVHAEDEEGTRWRIETPSKVLEIFGVATECGMGRTPPAELASILQISAAVSSPIN</sequence>
<dbReference type="InterPro" id="IPR038071">
    <property type="entry name" value="UROD/MetE-like_sf"/>
</dbReference>
<proteinExistence type="predicted"/>
<evidence type="ECO:0000313" key="2">
    <source>
        <dbReference type="Proteomes" id="UP001172684"/>
    </source>
</evidence>
<dbReference type="Proteomes" id="UP001172684">
    <property type="component" value="Unassembled WGS sequence"/>
</dbReference>
<accession>A0ABQ9NMV0</accession>
<protein>
    <recommendedName>
        <fullName evidence="3">Cobalamin-independent methionine synthase MetE C-terminal/archaeal domain-containing protein</fullName>
    </recommendedName>
</protein>
<keyword evidence="2" id="KW-1185">Reference proteome</keyword>
<evidence type="ECO:0008006" key="3">
    <source>
        <dbReference type="Google" id="ProtNLM"/>
    </source>
</evidence>
<gene>
    <name evidence="1" type="ORF">H2201_007567</name>
</gene>
<reference evidence="1" key="1">
    <citation type="submission" date="2022-10" db="EMBL/GenBank/DDBJ databases">
        <title>Culturing micro-colonial fungi from biological soil crusts in the Mojave desert and describing Neophaeococcomyces mojavensis, and introducing the new genera and species Taxawa tesnikishii.</title>
        <authorList>
            <person name="Kurbessoian T."/>
            <person name="Stajich J.E."/>
        </authorList>
    </citation>
    <scope>NUCLEOTIDE SEQUENCE</scope>
    <source>
        <strain evidence="1">TK_1</strain>
    </source>
</reference>